<evidence type="ECO:0000313" key="3">
    <source>
        <dbReference type="EMBL" id="GJD60797.1"/>
    </source>
</evidence>
<dbReference type="Gene3D" id="3.30.1330.90">
    <property type="entry name" value="D-3-phosphoglycerate dehydrogenase, domain 3"/>
    <property type="match status" value="1"/>
</dbReference>
<evidence type="ECO:0000259" key="2">
    <source>
        <dbReference type="Pfam" id="PF03315"/>
    </source>
</evidence>
<gene>
    <name evidence="3" type="ORF">MPEAHAMD_0936</name>
</gene>
<dbReference type="GO" id="GO:0051539">
    <property type="term" value="F:4 iron, 4 sulfur cluster binding"/>
    <property type="evidence" value="ECO:0007669"/>
    <property type="project" value="InterPro"/>
</dbReference>
<dbReference type="InterPro" id="IPR029009">
    <property type="entry name" value="ASB_dom_sf"/>
</dbReference>
<proteinExistence type="predicted"/>
<dbReference type="SUPFAM" id="SSF143548">
    <property type="entry name" value="Serine metabolism enzymes domain"/>
    <property type="match status" value="1"/>
</dbReference>
<dbReference type="EMBL" id="BPQJ01000003">
    <property type="protein sequence ID" value="GJD60797.1"/>
    <property type="molecule type" value="Genomic_DNA"/>
</dbReference>
<evidence type="ECO:0000313" key="4">
    <source>
        <dbReference type="Proteomes" id="UP001055286"/>
    </source>
</evidence>
<accession>A0AA37H7R8</accession>
<dbReference type="Pfam" id="PF03315">
    <property type="entry name" value="SDH_beta"/>
    <property type="match status" value="1"/>
</dbReference>
<feature type="domain" description="Serine dehydratase beta chain" evidence="2">
    <location>
        <begin position="2"/>
        <end position="59"/>
    </location>
</feature>
<sequence length="72" mass="7497">MARVSVELFGSLVWTGRDHATDTAIGLSLLGHDPATIDPDGVADDVRALAETGETGLPGVATPHQRHALSRP</sequence>
<dbReference type="AlphaFoldDB" id="A0AA37H7R8"/>
<feature type="region of interest" description="Disordered" evidence="1">
    <location>
        <begin position="53"/>
        <end position="72"/>
    </location>
</feature>
<keyword evidence="4" id="KW-1185">Reference proteome</keyword>
<comment type="caution">
    <text evidence="3">The sequence shown here is derived from an EMBL/GenBank/DDBJ whole genome shotgun (WGS) entry which is preliminary data.</text>
</comment>
<reference evidence="3" key="1">
    <citation type="journal article" date="2016" name="Front. Microbiol.">
        <title>Genome Sequence of the Piezophilic, Mesophilic Sulfate-Reducing Bacterium Desulfovibrio indicus J2T.</title>
        <authorList>
            <person name="Cao J."/>
            <person name="Maignien L."/>
            <person name="Shao Z."/>
            <person name="Alain K."/>
            <person name="Jebbar M."/>
        </authorList>
    </citation>
    <scope>NUCLEOTIDE SEQUENCE</scope>
    <source>
        <strain evidence="3">JCM 32048</strain>
    </source>
</reference>
<organism evidence="3 4">
    <name type="scientific">Methylobacterium frigidaeris</name>
    <dbReference type="NCBI Taxonomy" id="2038277"/>
    <lineage>
        <taxon>Bacteria</taxon>
        <taxon>Pseudomonadati</taxon>
        <taxon>Pseudomonadota</taxon>
        <taxon>Alphaproteobacteria</taxon>
        <taxon>Hyphomicrobiales</taxon>
        <taxon>Methylobacteriaceae</taxon>
        <taxon>Methylobacterium</taxon>
    </lineage>
</organism>
<name>A0AA37H7R8_9HYPH</name>
<dbReference type="Proteomes" id="UP001055286">
    <property type="component" value="Unassembled WGS sequence"/>
</dbReference>
<dbReference type="InterPro" id="IPR005131">
    <property type="entry name" value="Ser_deHydtase_bsu"/>
</dbReference>
<dbReference type="GO" id="GO:0003941">
    <property type="term" value="F:L-serine ammonia-lyase activity"/>
    <property type="evidence" value="ECO:0007669"/>
    <property type="project" value="InterPro"/>
</dbReference>
<dbReference type="GO" id="GO:0006094">
    <property type="term" value="P:gluconeogenesis"/>
    <property type="evidence" value="ECO:0007669"/>
    <property type="project" value="InterPro"/>
</dbReference>
<protein>
    <recommendedName>
        <fullName evidence="2">Serine dehydratase beta chain domain-containing protein</fullName>
    </recommendedName>
</protein>
<reference evidence="3" key="2">
    <citation type="submission" date="2021-08" db="EMBL/GenBank/DDBJ databases">
        <authorList>
            <person name="Tani A."/>
            <person name="Ola A."/>
            <person name="Ogura Y."/>
            <person name="Katsura K."/>
            <person name="Hayashi T."/>
        </authorList>
    </citation>
    <scope>NUCLEOTIDE SEQUENCE</scope>
    <source>
        <strain evidence="3">JCM 32048</strain>
    </source>
</reference>
<evidence type="ECO:0000256" key="1">
    <source>
        <dbReference type="SAM" id="MobiDB-lite"/>
    </source>
</evidence>